<dbReference type="PANTHER" id="PTHR23291:SF50">
    <property type="entry name" value="PROTEIN LIFEGUARD 4"/>
    <property type="match status" value="1"/>
</dbReference>
<evidence type="ECO:0000313" key="8">
    <source>
        <dbReference type="Proteomes" id="UP001215280"/>
    </source>
</evidence>
<dbReference type="InterPro" id="IPR006214">
    <property type="entry name" value="Bax_inhibitor_1-related"/>
</dbReference>
<keyword evidence="4 5" id="KW-0472">Membrane</keyword>
<comment type="caution">
    <text evidence="7">The sequence shown here is derived from an EMBL/GenBank/DDBJ whole genome shotgun (WGS) entry which is preliminary data.</text>
</comment>
<dbReference type="GO" id="GO:0016020">
    <property type="term" value="C:membrane"/>
    <property type="evidence" value="ECO:0007669"/>
    <property type="project" value="UniProtKB-SubCell"/>
</dbReference>
<sequence length="274" mass="30471">MSQYPVPPPSYGTQGKESTRLVDTSQRSESDPLLANGSFIGGGVSDQPEADDVPDDFKYGTTVSDSAPQIRKAFIRKVYTILLCQISATVVVAGFFSQSELALEWVKNHLWVFFVTIAGTFVNLGLLFWKRHTHPWNLLLMSTFTVAEALTLGLAVAFYENTVVLQALLITLTVFVGLTLFTLQSKYDFGGMGPFLFAVLLVLCMTSFMHLVVAPFSRVLDMAYTVCGCIIFGAFVVYDTYRINARLSPDEFVMGALSLYLDFINLFLRVLRLM</sequence>
<evidence type="ECO:0000256" key="6">
    <source>
        <dbReference type="SAM" id="MobiDB-lite"/>
    </source>
</evidence>
<dbReference type="EMBL" id="JARJLG010000001">
    <property type="protein sequence ID" value="KAJ7785202.1"/>
    <property type="molecule type" value="Genomic_DNA"/>
</dbReference>
<feature type="transmembrane region" description="Helical" evidence="5">
    <location>
        <begin position="136"/>
        <end position="158"/>
    </location>
</feature>
<gene>
    <name evidence="7" type="ORF">DFH07DRAFT_787035</name>
</gene>
<keyword evidence="2 5" id="KW-0812">Transmembrane</keyword>
<evidence type="ECO:0000256" key="2">
    <source>
        <dbReference type="ARBA" id="ARBA00022692"/>
    </source>
</evidence>
<organism evidence="7 8">
    <name type="scientific">Mycena maculata</name>
    <dbReference type="NCBI Taxonomy" id="230809"/>
    <lineage>
        <taxon>Eukaryota</taxon>
        <taxon>Fungi</taxon>
        <taxon>Dikarya</taxon>
        <taxon>Basidiomycota</taxon>
        <taxon>Agaricomycotina</taxon>
        <taxon>Agaricomycetes</taxon>
        <taxon>Agaricomycetidae</taxon>
        <taxon>Agaricales</taxon>
        <taxon>Marasmiineae</taxon>
        <taxon>Mycenaceae</taxon>
        <taxon>Mycena</taxon>
    </lineage>
</organism>
<reference evidence="7" key="1">
    <citation type="submission" date="2023-03" db="EMBL/GenBank/DDBJ databases">
        <title>Massive genome expansion in bonnet fungi (Mycena s.s.) driven by repeated elements and novel gene families across ecological guilds.</title>
        <authorList>
            <consortium name="Lawrence Berkeley National Laboratory"/>
            <person name="Harder C.B."/>
            <person name="Miyauchi S."/>
            <person name="Viragh M."/>
            <person name="Kuo A."/>
            <person name="Thoen E."/>
            <person name="Andreopoulos B."/>
            <person name="Lu D."/>
            <person name="Skrede I."/>
            <person name="Drula E."/>
            <person name="Henrissat B."/>
            <person name="Morin E."/>
            <person name="Kohler A."/>
            <person name="Barry K."/>
            <person name="LaButti K."/>
            <person name="Morin E."/>
            <person name="Salamov A."/>
            <person name="Lipzen A."/>
            <person name="Mereny Z."/>
            <person name="Hegedus B."/>
            <person name="Baldrian P."/>
            <person name="Stursova M."/>
            <person name="Weitz H."/>
            <person name="Taylor A."/>
            <person name="Grigoriev I.V."/>
            <person name="Nagy L.G."/>
            <person name="Martin F."/>
            <person name="Kauserud H."/>
        </authorList>
    </citation>
    <scope>NUCLEOTIDE SEQUENCE</scope>
    <source>
        <strain evidence="7">CBHHK188m</strain>
    </source>
</reference>
<feature type="region of interest" description="Disordered" evidence="6">
    <location>
        <begin position="1"/>
        <end position="45"/>
    </location>
</feature>
<proteinExistence type="inferred from homology"/>
<accession>A0AAD7KGN5</accession>
<evidence type="ECO:0000256" key="3">
    <source>
        <dbReference type="ARBA" id="ARBA00022989"/>
    </source>
</evidence>
<dbReference type="Pfam" id="PF01027">
    <property type="entry name" value="Bax1-I"/>
    <property type="match status" value="1"/>
</dbReference>
<feature type="transmembrane region" description="Helical" evidence="5">
    <location>
        <begin position="164"/>
        <end position="183"/>
    </location>
</feature>
<comment type="similarity">
    <text evidence="5">Belongs to the BI1 family.</text>
</comment>
<feature type="compositionally biased region" description="Pro residues" evidence="6">
    <location>
        <begin position="1"/>
        <end position="10"/>
    </location>
</feature>
<evidence type="ECO:0000313" key="7">
    <source>
        <dbReference type="EMBL" id="KAJ7785202.1"/>
    </source>
</evidence>
<name>A0AAD7KGN5_9AGAR</name>
<evidence type="ECO:0000256" key="5">
    <source>
        <dbReference type="RuleBase" id="RU004379"/>
    </source>
</evidence>
<feature type="transmembrane region" description="Helical" evidence="5">
    <location>
        <begin position="222"/>
        <end position="240"/>
    </location>
</feature>
<protein>
    <submittedName>
        <fullName evidence="7">UPF0005-domain-containing protein</fullName>
    </submittedName>
</protein>
<dbReference type="AlphaFoldDB" id="A0AAD7KGN5"/>
<keyword evidence="3 5" id="KW-1133">Transmembrane helix</keyword>
<feature type="transmembrane region" description="Helical" evidence="5">
    <location>
        <begin position="109"/>
        <end position="129"/>
    </location>
</feature>
<feature type="transmembrane region" description="Helical" evidence="5">
    <location>
        <begin position="195"/>
        <end position="216"/>
    </location>
</feature>
<evidence type="ECO:0000256" key="1">
    <source>
        <dbReference type="ARBA" id="ARBA00004141"/>
    </source>
</evidence>
<feature type="compositionally biased region" description="Polar residues" evidence="6">
    <location>
        <begin position="11"/>
        <end position="27"/>
    </location>
</feature>
<feature type="transmembrane region" description="Helical" evidence="5">
    <location>
        <begin position="78"/>
        <end position="97"/>
    </location>
</feature>
<comment type="subcellular location">
    <subcellularLocation>
        <location evidence="1">Membrane</location>
        <topology evidence="1">Multi-pass membrane protein</topology>
    </subcellularLocation>
</comment>
<keyword evidence="8" id="KW-1185">Reference proteome</keyword>
<dbReference type="PANTHER" id="PTHR23291">
    <property type="entry name" value="BAX INHIBITOR-RELATED"/>
    <property type="match status" value="1"/>
</dbReference>
<evidence type="ECO:0000256" key="4">
    <source>
        <dbReference type="ARBA" id="ARBA00023136"/>
    </source>
</evidence>
<dbReference type="Proteomes" id="UP001215280">
    <property type="component" value="Unassembled WGS sequence"/>
</dbReference>